<dbReference type="PANTHER" id="PTHR42732">
    <property type="entry name" value="BETA-GALACTOSIDASE"/>
    <property type="match status" value="1"/>
</dbReference>
<dbReference type="InterPro" id="IPR008979">
    <property type="entry name" value="Galactose-bd-like_sf"/>
</dbReference>
<dbReference type="SUPFAM" id="SSF49303">
    <property type="entry name" value="beta-Galactosidase/glucuronidase domain"/>
    <property type="match status" value="1"/>
</dbReference>
<evidence type="ECO:0000313" key="9">
    <source>
        <dbReference type="Proteomes" id="UP001610563"/>
    </source>
</evidence>
<evidence type="ECO:0000256" key="3">
    <source>
        <dbReference type="ARBA" id="ARBA00023295"/>
    </source>
</evidence>
<dbReference type="Gene3D" id="2.60.120.260">
    <property type="entry name" value="Galactose-binding domain-like"/>
    <property type="match status" value="1"/>
</dbReference>
<dbReference type="InterPro" id="IPR006103">
    <property type="entry name" value="Glyco_hydro_2_cat"/>
</dbReference>
<dbReference type="Pfam" id="PF02836">
    <property type="entry name" value="Glyco_hydro_2_C"/>
    <property type="match status" value="1"/>
</dbReference>
<evidence type="ECO:0000256" key="2">
    <source>
        <dbReference type="ARBA" id="ARBA00022801"/>
    </source>
</evidence>
<dbReference type="Pfam" id="PF02837">
    <property type="entry name" value="Glyco_hydro_2_N"/>
    <property type="match status" value="1"/>
</dbReference>
<gene>
    <name evidence="8" type="ORF">BJX66DRAFT_232775</name>
</gene>
<keyword evidence="3" id="KW-0326">Glycosidase</keyword>
<dbReference type="InterPro" id="IPR017853">
    <property type="entry name" value="GH"/>
</dbReference>
<dbReference type="Gene3D" id="3.20.20.80">
    <property type="entry name" value="Glycosidases"/>
    <property type="match status" value="1"/>
</dbReference>
<evidence type="ECO:0000256" key="4">
    <source>
        <dbReference type="SAM" id="MobiDB-lite"/>
    </source>
</evidence>
<reference evidence="8 9" key="1">
    <citation type="submission" date="2024-07" db="EMBL/GenBank/DDBJ databases">
        <title>Section-level genome sequencing and comparative genomics of Aspergillus sections Usti and Cavernicolus.</title>
        <authorList>
            <consortium name="Lawrence Berkeley National Laboratory"/>
            <person name="Nybo J.L."/>
            <person name="Vesth T.C."/>
            <person name="Theobald S."/>
            <person name="Frisvad J.C."/>
            <person name="Larsen T.O."/>
            <person name="Kjaerboelling I."/>
            <person name="Rothschild-Mancinelli K."/>
            <person name="Lyhne E.K."/>
            <person name="Kogle M.E."/>
            <person name="Barry K."/>
            <person name="Clum A."/>
            <person name="Na H."/>
            <person name="Ledsgaard L."/>
            <person name="Lin J."/>
            <person name="Lipzen A."/>
            <person name="Kuo A."/>
            <person name="Riley R."/>
            <person name="Mondo S."/>
            <person name="Labutti K."/>
            <person name="Haridas S."/>
            <person name="Pangalinan J."/>
            <person name="Salamov A.A."/>
            <person name="Simmons B.A."/>
            <person name="Magnuson J.K."/>
            <person name="Chen J."/>
            <person name="Drula E."/>
            <person name="Henrissat B."/>
            <person name="Wiebenga A."/>
            <person name="Lubbers R.J."/>
            <person name="Gomes A.C."/>
            <person name="Makela M.R."/>
            <person name="Stajich J."/>
            <person name="Grigoriev I.V."/>
            <person name="Mortensen U.H."/>
            <person name="De Vries R.P."/>
            <person name="Baker S.E."/>
            <person name="Andersen M.R."/>
        </authorList>
    </citation>
    <scope>NUCLEOTIDE SEQUENCE [LARGE SCALE GENOMIC DNA]</scope>
    <source>
        <strain evidence="8 9">CBS 209.92</strain>
    </source>
</reference>
<protein>
    <submittedName>
        <fullName evidence="8">Glycoside hydrolase superfamily</fullName>
    </submittedName>
</protein>
<proteinExistence type="inferred from homology"/>
<evidence type="ECO:0000259" key="6">
    <source>
        <dbReference type="Pfam" id="PF02836"/>
    </source>
</evidence>
<dbReference type="SUPFAM" id="SSF51445">
    <property type="entry name" value="(Trans)glycosidases"/>
    <property type="match status" value="1"/>
</dbReference>
<organism evidence="8 9">
    <name type="scientific">Aspergillus keveii</name>
    <dbReference type="NCBI Taxonomy" id="714993"/>
    <lineage>
        <taxon>Eukaryota</taxon>
        <taxon>Fungi</taxon>
        <taxon>Dikarya</taxon>
        <taxon>Ascomycota</taxon>
        <taxon>Pezizomycotina</taxon>
        <taxon>Eurotiomycetes</taxon>
        <taxon>Eurotiomycetidae</taxon>
        <taxon>Eurotiales</taxon>
        <taxon>Aspergillaceae</taxon>
        <taxon>Aspergillus</taxon>
        <taxon>Aspergillus subgen. Nidulantes</taxon>
    </lineage>
</organism>
<accession>A0ABR4G327</accession>
<name>A0ABR4G327_9EURO</name>
<evidence type="ECO:0000259" key="5">
    <source>
        <dbReference type="Pfam" id="PF00703"/>
    </source>
</evidence>
<dbReference type="Proteomes" id="UP001610563">
    <property type="component" value="Unassembled WGS sequence"/>
</dbReference>
<dbReference type="InterPro" id="IPR036156">
    <property type="entry name" value="Beta-gal/glucu_dom_sf"/>
</dbReference>
<keyword evidence="9" id="KW-1185">Reference proteome</keyword>
<dbReference type="InterPro" id="IPR006104">
    <property type="entry name" value="Glyco_hydro_2_N"/>
</dbReference>
<evidence type="ECO:0000256" key="1">
    <source>
        <dbReference type="ARBA" id="ARBA00007401"/>
    </source>
</evidence>
<feature type="compositionally biased region" description="Pro residues" evidence="4">
    <location>
        <begin position="7"/>
        <end position="19"/>
    </location>
</feature>
<evidence type="ECO:0000259" key="7">
    <source>
        <dbReference type="Pfam" id="PF02837"/>
    </source>
</evidence>
<comment type="similarity">
    <text evidence="1">Belongs to the glycosyl hydrolase 2 family.</text>
</comment>
<keyword evidence="2 8" id="KW-0378">Hydrolase</keyword>
<dbReference type="EMBL" id="JBFTWV010000062">
    <property type="protein sequence ID" value="KAL2793109.1"/>
    <property type="molecule type" value="Genomic_DNA"/>
</dbReference>
<evidence type="ECO:0000313" key="8">
    <source>
        <dbReference type="EMBL" id="KAL2793109.1"/>
    </source>
</evidence>
<dbReference type="InterPro" id="IPR013783">
    <property type="entry name" value="Ig-like_fold"/>
</dbReference>
<feature type="domain" description="Glycoside hydrolase family 2 catalytic" evidence="6">
    <location>
        <begin position="384"/>
        <end position="509"/>
    </location>
</feature>
<feature type="region of interest" description="Disordered" evidence="4">
    <location>
        <begin position="1"/>
        <end position="20"/>
    </location>
</feature>
<comment type="caution">
    <text evidence="8">The sequence shown here is derived from an EMBL/GenBank/DDBJ whole genome shotgun (WGS) entry which is preliminary data.</text>
</comment>
<feature type="domain" description="Glycoside hydrolase family 2 immunoglobulin-like beta-sandwich" evidence="5">
    <location>
        <begin position="259"/>
        <end position="343"/>
    </location>
</feature>
<dbReference type="SUPFAM" id="SSF49785">
    <property type="entry name" value="Galactose-binding domain-like"/>
    <property type="match status" value="1"/>
</dbReference>
<sequence length="686" mass="76925">MGTNDTPPGPAPSPSPSYPRPDLLRKNLTWTSLNGPWAFLFDDSNVGLEKKWQETGLPESADTHAKTSINVPYAFQTRASGLDLREAHEVLWYERRISDVRTYAEKEAGNRVLLRFGAVDYECSIWVDGRHYAEHRGGYVPFDVDISDAFATATESDEKRVTIRVRDSPTDLTQPRGKQYWGPEPESIFYHPTSGIWQSVWLESVPAVRIGDWSAGTVLSGDDIEEGRIRGRIVLEGVSQGALIIRTVVSLTGEVVGKASVGVGASEAESSVPLDLDVRISEGDPATDRIKRELELAYPEGDVWYNRIALWAPEHPILYDVAISIEDANGTVLDEIQTTVGMRSITWENGDGTFRLNGKPYFQALVLDQGYWPDTGLTPPSSEALKADIEMSKRMGFNGCRKHQKVEDPIFLYWADRLGYLVWGEIGNAYEFSEEYIERFNEEWTAVVTRDRSHPCVVAWTPVNESWGYKDLKGSVEQRNHIRLIYTLTKSLDETRPINDNCGWEHVSTDLTTYHDYSDSAELGKICSRMDGGILARKLNGEMFVEPIREGTNIIIDPGARHTPGAPVICSEFGGVNIAPAKDVPGSGKDWGYTTAADPNDLLARLEKLVMAVVKGGHTCGFVYTQLTDIEQEVNGLYSYDRREKVPADRVRAIMEAARDYYYKEVLEEKHNIRSVLRRAAQKLFQ</sequence>
<dbReference type="InterPro" id="IPR051913">
    <property type="entry name" value="GH2_Domain-Containing"/>
</dbReference>
<dbReference type="InterPro" id="IPR006102">
    <property type="entry name" value="Ig-like_GH2"/>
</dbReference>
<feature type="domain" description="Glycosyl hydrolases family 2 sugar binding" evidence="7">
    <location>
        <begin position="32"/>
        <end position="165"/>
    </location>
</feature>
<dbReference type="GO" id="GO:0016787">
    <property type="term" value="F:hydrolase activity"/>
    <property type="evidence" value="ECO:0007669"/>
    <property type="project" value="UniProtKB-KW"/>
</dbReference>
<dbReference type="Pfam" id="PF00703">
    <property type="entry name" value="Glyco_hydro_2"/>
    <property type="match status" value="1"/>
</dbReference>
<dbReference type="PANTHER" id="PTHR42732:SF4">
    <property type="entry name" value="BETA-MANNOSIDASE"/>
    <property type="match status" value="1"/>
</dbReference>
<dbReference type="Gene3D" id="2.60.40.10">
    <property type="entry name" value="Immunoglobulins"/>
    <property type="match status" value="1"/>
</dbReference>